<accession>A0A8S5LVR7</accession>
<reference evidence="1" key="1">
    <citation type="journal article" date="2021" name="Proc. Natl. Acad. Sci. U.S.A.">
        <title>A Catalog of Tens of Thousands of Viruses from Human Metagenomes Reveals Hidden Associations with Chronic Diseases.</title>
        <authorList>
            <person name="Tisza M.J."/>
            <person name="Buck C.B."/>
        </authorList>
    </citation>
    <scope>NUCLEOTIDE SEQUENCE</scope>
    <source>
        <strain evidence="1">Ctoyw14</strain>
    </source>
</reference>
<dbReference type="EMBL" id="BK014751">
    <property type="protein sequence ID" value="DAD74068.1"/>
    <property type="molecule type" value="Genomic_DNA"/>
</dbReference>
<protein>
    <submittedName>
        <fullName evidence="1">Repressor</fullName>
    </submittedName>
</protein>
<evidence type="ECO:0000313" key="1">
    <source>
        <dbReference type="EMBL" id="DAD74068.1"/>
    </source>
</evidence>
<sequence>MIKQNCISKSFSVPKLLWQKVVDTAYARGISVSTLICVALIKELSDNGET</sequence>
<proteinExistence type="predicted"/>
<name>A0A8S5LVR7_9CAUD</name>
<organism evidence="1">
    <name type="scientific">Podoviridae sp. ctoyw14</name>
    <dbReference type="NCBI Taxonomy" id="2826578"/>
    <lineage>
        <taxon>Viruses</taxon>
        <taxon>Duplodnaviria</taxon>
        <taxon>Heunggongvirae</taxon>
        <taxon>Uroviricota</taxon>
        <taxon>Caudoviricetes</taxon>
    </lineage>
</organism>